<feature type="non-terminal residue" evidence="3">
    <location>
        <position position="1"/>
    </location>
</feature>
<name>A0A8J7NE81_ATRSP</name>
<dbReference type="PANTHER" id="PTHR16322">
    <property type="entry name" value="PHOSPHOPROTEIN ASSOCIATED WITH GLYCOSPHINGOLIPID-ENRICHED MICRODOMAINS 1"/>
    <property type="match status" value="1"/>
</dbReference>
<feature type="compositionally biased region" description="Basic and acidic residues" evidence="1">
    <location>
        <begin position="228"/>
        <end position="251"/>
    </location>
</feature>
<feature type="non-terminal residue" evidence="3">
    <location>
        <position position="465"/>
    </location>
</feature>
<sequence>MASVQGGAKQTPDSSSYSSVLILGTITAASAFVITVLIVLLCMGCKRKEKPKRIQADGVKLMDMNSLRQTKLRSISKSDTRLHDINKLDYNTRKASKNRPASMDLLYLPNRRSELDLRCPQSRQLPKIPLGSGEEREHTYSEVRPRAPEDALYESVGGKNEAETAGSATLVQPKPQNPAQPNGNGITTPANTQAPDAVTAEYACIRKVRKNDKTHLQLKQPENGTGSREPETSRSDTELHPTHRKQDLPRKPIDEFHFLSFPKETVFMGNGEQYIWKPPEEGDISMLQSRPSVPPSVPHGDNNQGQLTAVEISEMYSKVCKPTKKRKPPASPPSTKENTGHRTEHSSGSNAEGEAGTGYDVIKTQVWAGSAQAVMPSEDPCYESISEKTWVGGGDADPAYETIDANWKRDKALAPQQGKKKKAISKTLPRENLYESISDLKQGATTSTTTIFTFNDGVEMYVTGL</sequence>
<feature type="compositionally biased region" description="Polar residues" evidence="1">
    <location>
        <begin position="177"/>
        <end position="194"/>
    </location>
</feature>
<dbReference type="InterPro" id="IPR032748">
    <property type="entry name" value="PAG"/>
</dbReference>
<dbReference type="GO" id="GO:0050853">
    <property type="term" value="P:B cell receptor signaling pathway"/>
    <property type="evidence" value="ECO:0007669"/>
    <property type="project" value="InterPro"/>
</dbReference>
<comment type="caution">
    <text evidence="3">The sequence shown here is derived from an EMBL/GenBank/DDBJ whole genome shotgun (WGS) entry which is preliminary data.</text>
</comment>
<feature type="compositionally biased region" description="Basic and acidic residues" evidence="1">
    <location>
        <begin position="133"/>
        <end position="149"/>
    </location>
</feature>
<dbReference type="EMBL" id="JAAWVO010000100">
    <property type="protein sequence ID" value="MBN3311400.1"/>
    <property type="molecule type" value="Genomic_DNA"/>
</dbReference>
<feature type="region of interest" description="Disordered" evidence="1">
    <location>
        <begin position="320"/>
        <end position="356"/>
    </location>
</feature>
<dbReference type="GO" id="GO:0050868">
    <property type="term" value="P:negative regulation of T cell activation"/>
    <property type="evidence" value="ECO:0007669"/>
    <property type="project" value="InterPro"/>
</dbReference>
<feature type="region of interest" description="Disordered" evidence="1">
    <location>
        <begin position="213"/>
        <end position="251"/>
    </location>
</feature>
<dbReference type="GO" id="GO:0035556">
    <property type="term" value="P:intracellular signal transduction"/>
    <property type="evidence" value="ECO:0007669"/>
    <property type="project" value="InterPro"/>
</dbReference>
<dbReference type="Proteomes" id="UP000736164">
    <property type="component" value="Unassembled WGS sequence"/>
</dbReference>
<feature type="region of interest" description="Disordered" evidence="1">
    <location>
        <begin position="123"/>
        <end position="194"/>
    </location>
</feature>
<dbReference type="GO" id="GO:0045121">
    <property type="term" value="C:membrane raft"/>
    <property type="evidence" value="ECO:0007669"/>
    <property type="project" value="InterPro"/>
</dbReference>
<organism evidence="3 4">
    <name type="scientific">Atractosteus spatula</name>
    <name type="common">Alligator gar</name>
    <name type="synonym">Lepisosteus spatula</name>
    <dbReference type="NCBI Taxonomy" id="7917"/>
    <lineage>
        <taxon>Eukaryota</taxon>
        <taxon>Metazoa</taxon>
        <taxon>Chordata</taxon>
        <taxon>Craniata</taxon>
        <taxon>Vertebrata</taxon>
        <taxon>Euteleostomi</taxon>
        <taxon>Actinopterygii</taxon>
        <taxon>Neopterygii</taxon>
        <taxon>Holostei</taxon>
        <taxon>Semionotiformes</taxon>
        <taxon>Lepisosteidae</taxon>
        <taxon>Atractosteus</taxon>
    </lineage>
</organism>
<evidence type="ECO:0000256" key="2">
    <source>
        <dbReference type="SAM" id="Phobius"/>
    </source>
</evidence>
<keyword evidence="2" id="KW-0472">Membrane</keyword>
<accession>A0A8J7NE81</accession>
<feature type="region of interest" description="Disordered" evidence="1">
    <location>
        <begin position="283"/>
        <end position="304"/>
    </location>
</feature>
<dbReference type="InterPro" id="IPR026072">
    <property type="entry name" value="Lime1"/>
</dbReference>
<evidence type="ECO:0000313" key="3">
    <source>
        <dbReference type="EMBL" id="MBN3311400.1"/>
    </source>
</evidence>
<gene>
    <name evidence="3" type="primary">Lime1</name>
    <name evidence="3" type="ORF">GTO95_0001078</name>
</gene>
<dbReference type="PANTHER" id="PTHR16322:SF1">
    <property type="entry name" value="LCK-INTERACTING TRANSMEMBRANE ADAPTER 1 ISOFORM X1"/>
    <property type="match status" value="1"/>
</dbReference>
<dbReference type="Pfam" id="PF15332">
    <property type="entry name" value="LIME1"/>
    <property type="match status" value="1"/>
</dbReference>
<proteinExistence type="predicted"/>
<keyword evidence="4" id="KW-1185">Reference proteome</keyword>
<dbReference type="GO" id="GO:0005886">
    <property type="term" value="C:plasma membrane"/>
    <property type="evidence" value="ECO:0007669"/>
    <property type="project" value="InterPro"/>
</dbReference>
<keyword evidence="2" id="KW-0812">Transmembrane</keyword>
<dbReference type="AlphaFoldDB" id="A0A8J7NE81"/>
<keyword evidence="2" id="KW-1133">Transmembrane helix</keyword>
<evidence type="ECO:0000256" key="1">
    <source>
        <dbReference type="SAM" id="MobiDB-lite"/>
    </source>
</evidence>
<evidence type="ECO:0000313" key="4">
    <source>
        <dbReference type="Proteomes" id="UP000736164"/>
    </source>
</evidence>
<dbReference type="GO" id="GO:0050852">
    <property type="term" value="P:T cell receptor signaling pathway"/>
    <property type="evidence" value="ECO:0007669"/>
    <property type="project" value="InterPro"/>
</dbReference>
<reference evidence="3" key="1">
    <citation type="journal article" date="2021" name="Cell">
        <title>Tracing the genetic footprints of vertebrate landing in non-teleost ray-finned fishes.</title>
        <authorList>
            <person name="Bi X."/>
            <person name="Wang K."/>
            <person name="Yang L."/>
            <person name="Pan H."/>
            <person name="Jiang H."/>
            <person name="Wei Q."/>
            <person name="Fang M."/>
            <person name="Yu H."/>
            <person name="Zhu C."/>
            <person name="Cai Y."/>
            <person name="He Y."/>
            <person name="Gan X."/>
            <person name="Zeng H."/>
            <person name="Yu D."/>
            <person name="Zhu Y."/>
            <person name="Jiang H."/>
            <person name="Qiu Q."/>
            <person name="Yang H."/>
            <person name="Zhang Y.E."/>
            <person name="Wang W."/>
            <person name="Zhu M."/>
            <person name="He S."/>
            <person name="Zhang G."/>
        </authorList>
    </citation>
    <scope>NUCLEOTIDE SEQUENCE</scope>
    <source>
        <strain evidence="3">Allg_001</strain>
    </source>
</reference>
<protein>
    <submittedName>
        <fullName evidence="3">LIME1 protein</fullName>
    </submittedName>
</protein>
<feature type="transmembrane region" description="Helical" evidence="2">
    <location>
        <begin position="20"/>
        <end position="43"/>
    </location>
</feature>